<dbReference type="Proteomes" id="UP001055811">
    <property type="component" value="Linkage Group LG03"/>
</dbReference>
<evidence type="ECO:0000313" key="1">
    <source>
        <dbReference type="EMBL" id="KAI3765293.1"/>
    </source>
</evidence>
<organism evidence="1 2">
    <name type="scientific">Cichorium intybus</name>
    <name type="common">Chicory</name>
    <dbReference type="NCBI Taxonomy" id="13427"/>
    <lineage>
        <taxon>Eukaryota</taxon>
        <taxon>Viridiplantae</taxon>
        <taxon>Streptophyta</taxon>
        <taxon>Embryophyta</taxon>
        <taxon>Tracheophyta</taxon>
        <taxon>Spermatophyta</taxon>
        <taxon>Magnoliopsida</taxon>
        <taxon>eudicotyledons</taxon>
        <taxon>Gunneridae</taxon>
        <taxon>Pentapetalae</taxon>
        <taxon>asterids</taxon>
        <taxon>campanulids</taxon>
        <taxon>Asterales</taxon>
        <taxon>Asteraceae</taxon>
        <taxon>Cichorioideae</taxon>
        <taxon>Cichorieae</taxon>
        <taxon>Cichoriinae</taxon>
        <taxon>Cichorium</taxon>
    </lineage>
</organism>
<gene>
    <name evidence="1" type="ORF">L2E82_15323</name>
</gene>
<name>A0ACB9F1T5_CICIN</name>
<accession>A0ACB9F1T5</accession>
<reference evidence="1 2" key="2">
    <citation type="journal article" date="2022" name="Mol. Ecol. Resour.">
        <title>The genomes of chicory, endive, great burdock and yacon provide insights into Asteraceae paleo-polyploidization history and plant inulin production.</title>
        <authorList>
            <person name="Fan W."/>
            <person name="Wang S."/>
            <person name="Wang H."/>
            <person name="Wang A."/>
            <person name="Jiang F."/>
            <person name="Liu H."/>
            <person name="Zhao H."/>
            <person name="Xu D."/>
            <person name="Zhang Y."/>
        </authorList>
    </citation>
    <scope>NUCLEOTIDE SEQUENCE [LARGE SCALE GENOMIC DNA]</scope>
    <source>
        <strain evidence="2">cv. Punajuju</strain>
        <tissue evidence="1">Leaves</tissue>
    </source>
</reference>
<proteinExistence type="predicted"/>
<protein>
    <submittedName>
        <fullName evidence="1">Uncharacterized protein</fullName>
    </submittedName>
</protein>
<evidence type="ECO:0000313" key="2">
    <source>
        <dbReference type="Proteomes" id="UP001055811"/>
    </source>
</evidence>
<reference evidence="2" key="1">
    <citation type="journal article" date="2022" name="Mol. Ecol. Resour.">
        <title>The genomes of chicory, endive, great burdock and yacon provide insights into Asteraceae palaeo-polyploidization history and plant inulin production.</title>
        <authorList>
            <person name="Fan W."/>
            <person name="Wang S."/>
            <person name="Wang H."/>
            <person name="Wang A."/>
            <person name="Jiang F."/>
            <person name="Liu H."/>
            <person name="Zhao H."/>
            <person name="Xu D."/>
            <person name="Zhang Y."/>
        </authorList>
    </citation>
    <scope>NUCLEOTIDE SEQUENCE [LARGE SCALE GENOMIC DNA]</scope>
    <source>
        <strain evidence="2">cv. Punajuju</strain>
    </source>
</reference>
<keyword evidence="2" id="KW-1185">Reference proteome</keyword>
<dbReference type="EMBL" id="CM042011">
    <property type="protein sequence ID" value="KAI3765293.1"/>
    <property type="molecule type" value="Genomic_DNA"/>
</dbReference>
<sequence>MSRIGELMALFLQESEETVRSTRTIVDLLRERTMDGVGAGRFRRRKSLQERLGLKSMVCCGSAWGIGPSTMSTRADDEGDDNDVVDSIHQIEVIDVNLTPPDTNSGPDCIFPSPRMNLAAALAAERQFRTTAVTADGVEPLSPNNETTNNTSPRTLTVEPGTPLRISLMRLLEETDGQDHKKEDLSSDQVCCVCMGRKKGAAFIPCGHTFCRVCSRELWLNRGSCPLCNRSILEILDIY</sequence>
<comment type="caution">
    <text evidence="1">The sequence shown here is derived from an EMBL/GenBank/DDBJ whole genome shotgun (WGS) entry which is preliminary data.</text>
</comment>